<evidence type="ECO:0000313" key="2">
    <source>
        <dbReference type="Proteomes" id="UP000553059"/>
    </source>
</evidence>
<name>A0A7C7D7V7_9FIRM</name>
<organism evidence="1 2">
    <name type="scientific">Desulfitobacterium dehalogenans</name>
    <dbReference type="NCBI Taxonomy" id="36854"/>
    <lineage>
        <taxon>Bacteria</taxon>
        <taxon>Bacillati</taxon>
        <taxon>Bacillota</taxon>
        <taxon>Clostridia</taxon>
        <taxon>Eubacteriales</taxon>
        <taxon>Desulfitobacteriaceae</taxon>
        <taxon>Desulfitobacterium</taxon>
    </lineage>
</organism>
<comment type="caution">
    <text evidence="1">The sequence shown here is derived from an EMBL/GenBank/DDBJ whole genome shotgun (WGS) entry which is preliminary data.</text>
</comment>
<dbReference type="AlphaFoldDB" id="A0A7C7D7V7"/>
<gene>
    <name evidence="1" type="ORF">GX523_03425</name>
</gene>
<dbReference type="EMBL" id="DUTF01000082">
    <property type="protein sequence ID" value="HHY25797.1"/>
    <property type="molecule type" value="Genomic_DNA"/>
</dbReference>
<dbReference type="Proteomes" id="UP000553059">
    <property type="component" value="Unassembled WGS sequence"/>
</dbReference>
<accession>A0A7C7D7V7</accession>
<reference evidence="1 2" key="1">
    <citation type="journal article" date="2020" name="Biotechnol. Biofuels">
        <title>New insights from the biogas microbiome by comprehensive genome-resolved metagenomics of nearly 1600 species originating from multiple anaerobic digesters.</title>
        <authorList>
            <person name="Campanaro S."/>
            <person name="Treu L."/>
            <person name="Rodriguez-R L.M."/>
            <person name="Kovalovszki A."/>
            <person name="Ziels R.M."/>
            <person name="Maus I."/>
            <person name="Zhu X."/>
            <person name="Kougias P.G."/>
            <person name="Basile A."/>
            <person name="Luo G."/>
            <person name="Schluter A."/>
            <person name="Konstantinidis K.T."/>
            <person name="Angelidaki I."/>
        </authorList>
    </citation>
    <scope>NUCLEOTIDE SEQUENCE [LARGE SCALE GENOMIC DNA]</scope>
    <source>
        <strain evidence="1">AS05jafATM_4</strain>
    </source>
</reference>
<sequence>MFRKSKVLNRGTQPEQYLAYQKKIKTMRSPAEAIEFLQEVTEGLANADRHALEALILYLRQWADDIEFKYYKARCLYMLIPPEDSLAFWLCYTLGRLPETIRFSSFEGEVLELLKILSLAEQSPTTWKEDTWGKKDALCKEMNCALSFLKEDYPVFFNSLTKNPLLVPVLSFRLKLREGSLMTIPRLHCLGVFQPNMERELLLPILHALVYILHYSITEDTKVMPPGFMNMVKQIFDDYQMNPEDGGEFFAELFVASLLYDTEYMPLVAYMELCHEDQIIIKNYFTWLETIYASSIQDNMLRVIHQWDELRRA</sequence>
<evidence type="ECO:0000313" key="1">
    <source>
        <dbReference type="EMBL" id="HHY25797.1"/>
    </source>
</evidence>
<protein>
    <submittedName>
        <fullName evidence="1">Uncharacterized protein</fullName>
    </submittedName>
</protein>
<proteinExistence type="predicted"/>